<evidence type="ECO:0000259" key="1">
    <source>
        <dbReference type="Pfam" id="PF07985"/>
    </source>
</evidence>
<proteinExistence type="predicted"/>
<accession>A0A370BW40</accession>
<protein>
    <recommendedName>
        <fullName evidence="1">SRR1-like domain-containing protein</fullName>
    </recommendedName>
</protein>
<sequence>MEVAVTHLRTLVGLATRTDPSPLPPVQDIISHIQSLYDSGRPFYTKDLLQCIKEQLRGARDGIIQTIRVPGVDEVIVEFPVMTGQVFPTPEQGMELIVRNPCIEYLSVQELLQDCDLRDDNLAYNHIQIGHYRFLRNIHTKELYSDLSVASVPDASELLRRSSRIWENTAQCQALRAILMSRKDISISRIVGLALGSFATVYPSLQDRSAFQHALLLTLRDISCNMQNIAQQSIPCFAQDPMCNIVDITAAEEAGITILEDTDGFLEIDDSTVVFSCAPDIPVRQIVLDLARPAVLIWDKLRNEDDDDHSADPASPRVMTCLRNIYEEFEFPDYDKHFGDLAVYIRRN</sequence>
<dbReference type="EMBL" id="KZ851917">
    <property type="protein sequence ID" value="RDH19723.1"/>
    <property type="molecule type" value="Genomic_DNA"/>
</dbReference>
<gene>
    <name evidence="2" type="ORF">M747DRAFT_238494</name>
</gene>
<organism evidence="2 3">
    <name type="scientific">Aspergillus niger ATCC 13496</name>
    <dbReference type="NCBI Taxonomy" id="1353008"/>
    <lineage>
        <taxon>Eukaryota</taxon>
        <taxon>Fungi</taxon>
        <taxon>Dikarya</taxon>
        <taxon>Ascomycota</taxon>
        <taxon>Pezizomycotina</taxon>
        <taxon>Eurotiomycetes</taxon>
        <taxon>Eurotiomycetidae</taxon>
        <taxon>Eurotiales</taxon>
        <taxon>Aspergillaceae</taxon>
        <taxon>Aspergillus</taxon>
        <taxon>Aspergillus subgen. Circumdati</taxon>
    </lineage>
</organism>
<name>A0A370BW40_ASPNG</name>
<evidence type="ECO:0000313" key="2">
    <source>
        <dbReference type="EMBL" id="RDH19723.1"/>
    </source>
</evidence>
<reference evidence="2 3" key="1">
    <citation type="submission" date="2018-07" db="EMBL/GenBank/DDBJ databases">
        <title>Section-level genome sequencing of Aspergillus section Nigri to investigate inter- and intra-species variation.</title>
        <authorList>
            <consortium name="DOE Joint Genome Institute"/>
            <person name="Vesth T.C."/>
            <person name="Nybo J.L."/>
            <person name="Theobald S."/>
            <person name="Frisvad J.C."/>
            <person name="Larsen T.O."/>
            <person name="Nielsen K.F."/>
            <person name="Hoof J.B."/>
            <person name="Brandl J."/>
            <person name="Salamov A."/>
            <person name="Riley R."/>
            <person name="Gladden J.M."/>
            <person name="Phatale P."/>
            <person name="Nielsen M.T."/>
            <person name="Lyhne E.K."/>
            <person name="Kogle M.E."/>
            <person name="Strasser K."/>
            <person name="McDonnell E."/>
            <person name="Barry K."/>
            <person name="Clum A."/>
            <person name="Chen C."/>
            <person name="Nolan M."/>
            <person name="Sandor L."/>
            <person name="Kuo A."/>
            <person name="Lipzen A."/>
            <person name="Hainaut M."/>
            <person name="Drula E."/>
            <person name="Tsang A."/>
            <person name="Magnuson J.K."/>
            <person name="Henrissat B."/>
            <person name="Wiebenga A."/>
            <person name="Simmons B.A."/>
            <person name="Makela M.R."/>
            <person name="De vries R.P."/>
            <person name="Grigoriev I.V."/>
            <person name="Mortensen U.H."/>
            <person name="Baker S.E."/>
            <person name="Andersen M.R."/>
        </authorList>
    </citation>
    <scope>NUCLEOTIDE SEQUENCE [LARGE SCALE GENOMIC DNA]</scope>
    <source>
        <strain evidence="2 3">ATCC 13496</strain>
    </source>
</reference>
<dbReference type="AlphaFoldDB" id="A0A370BW40"/>
<dbReference type="Pfam" id="PF07985">
    <property type="entry name" value="SRR1"/>
    <property type="match status" value="1"/>
</dbReference>
<dbReference type="PANTHER" id="PTHR42080">
    <property type="entry name" value="SRR1 DOMAIN-CONTAINING PROTEIN"/>
    <property type="match status" value="1"/>
</dbReference>
<evidence type="ECO:0000313" key="3">
    <source>
        <dbReference type="Proteomes" id="UP000253845"/>
    </source>
</evidence>
<dbReference type="PANTHER" id="PTHR42080:SF3">
    <property type="entry name" value="SRR1-LIKE DOMAIN-CONTAINING PROTEIN"/>
    <property type="match status" value="1"/>
</dbReference>
<feature type="domain" description="SRR1-like" evidence="1">
    <location>
        <begin position="181"/>
        <end position="344"/>
    </location>
</feature>
<dbReference type="VEuPathDB" id="FungiDB:M747DRAFT_238494"/>
<dbReference type="InterPro" id="IPR012942">
    <property type="entry name" value="SRR1-like"/>
</dbReference>
<dbReference type="Proteomes" id="UP000253845">
    <property type="component" value="Unassembled WGS sequence"/>
</dbReference>